<feature type="region of interest" description="Disordered" evidence="4">
    <location>
        <begin position="507"/>
        <end position="526"/>
    </location>
</feature>
<protein>
    <recommendedName>
        <fullName evidence="3">Autophagy-related protein 13</fullName>
    </recommendedName>
</protein>
<gene>
    <name evidence="6" type="primary">ATG13</name>
    <name evidence="6" type="ORF">MEQU1_000927</name>
</gene>
<dbReference type="Gene3D" id="3.30.900.10">
    <property type="entry name" value="HORMA domain"/>
    <property type="match status" value="1"/>
</dbReference>
<dbReference type="Proteomes" id="UP001214415">
    <property type="component" value="Chromosome 2"/>
</dbReference>
<dbReference type="Pfam" id="PF10033">
    <property type="entry name" value="ATG13"/>
    <property type="match status" value="1"/>
</dbReference>
<evidence type="ECO:0000313" key="6">
    <source>
        <dbReference type="EMBL" id="WFD22261.1"/>
    </source>
</evidence>
<dbReference type="GO" id="GO:0000423">
    <property type="term" value="P:mitophagy"/>
    <property type="evidence" value="ECO:0007669"/>
    <property type="project" value="TreeGrafter"/>
</dbReference>
<sequence>MSAPTSAAARDAAERGASKLDTVLYHFFAKTVAMVHESRVTVPGAAESRGRPNKWFSLELPECEPLRPTLRPWRTLSKATCPPPLVVDVCLQTADVDDAYEVCAHTSTGTQRLSAAPTKEIVLERWRLDLQLQDAHHAERLPAVYKQAIVHFRTLFSMARLLPAGRLAHRLQKAHGASAQLALHVQVRTEAPPLAMPATTWAMAPIQTPLGALAFGIDYCDIHDVVLEYRSARLPANARAPTSAGPSSLSASPGAASPLFQAMLAQDGTSRHALDMRRPRTNSLSTSPSLAASRFRRALPPNSLGGTADSPGPSRMPHVGIEALGSSALYAAEPGALRTLFSSPARSHASPSSLRSLRTPPMHVGSFDTHMQGASPLSRPRLSDSPQPDDAMPRSRPQRIERYSRQLSYRQREMSQSAGLTDDTAPTGSWSQRSERRRHQDWAAAASPSHTLGGASPGPSRVFAGPSPSPAFALPRPSQSQSPSHTPSSADDVLDLVAMIDTRVPRAAAAPRPMPPASLARPRASEAPLSEHYYDDVLAKMSSSFKLLALDEAHNLRAADSGADDEAAGRMEWSLNM</sequence>
<dbReference type="EMBL" id="CP119901">
    <property type="protein sequence ID" value="WFD22261.1"/>
    <property type="molecule type" value="Genomic_DNA"/>
</dbReference>
<dbReference type="AlphaFoldDB" id="A0AAF0EGG3"/>
<feature type="compositionally biased region" description="Low complexity" evidence="4">
    <location>
        <begin position="375"/>
        <end position="390"/>
    </location>
</feature>
<dbReference type="GO" id="GO:0000407">
    <property type="term" value="C:phagophore assembly site"/>
    <property type="evidence" value="ECO:0007669"/>
    <property type="project" value="TreeGrafter"/>
</dbReference>
<keyword evidence="7" id="KW-1185">Reference proteome</keyword>
<reference evidence="6" key="1">
    <citation type="submission" date="2023-03" db="EMBL/GenBank/DDBJ databases">
        <title>Mating type loci evolution in Malassezia.</title>
        <authorList>
            <person name="Coelho M.A."/>
        </authorList>
    </citation>
    <scope>NUCLEOTIDE SEQUENCE</scope>
    <source>
        <strain evidence="6">CBS 12830</strain>
    </source>
</reference>
<feature type="compositionally biased region" description="Polar residues" evidence="4">
    <location>
        <begin position="281"/>
        <end position="290"/>
    </location>
</feature>
<comment type="similarity">
    <text evidence="1 3">Belongs to the ATG13 family. Fungi subfamily.</text>
</comment>
<feature type="domain" description="Autophagy-related protein 13 N-terminal" evidence="5">
    <location>
        <begin position="25"/>
        <end position="192"/>
    </location>
</feature>
<proteinExistence type="inferred from homology"/>
<dbReference type="PANTHER" id="PTHR13430">
    <property type="match status" value="1"/>
</dbReference>
<feature type="compositionally biased region" description="Low complexity" evidence="4">
    <location>
        <begin position="475"/>
        <end position="489"/>
    </location>
</feature>
<feature type="region of interest" description="Disordered" evidence="4">
    <location>
        <begin position="275"/>
        <end position="319"/>
    </location>
</feature>
<organism evidence="6 7">
    <name type="scientific">Malassezia equina</name>
    <dbReference type="NCBI Taxonomy" id="1381935"/>
    <lineage>
        <taxon>Eukaryota</taxon>
        <taxon>Fungi</taxon>
        <taxon>Dikarya</taxon>
        <taxon>Basidiomycota</taxon>
        <taxon>Ustilaginomycotina</taxon>
        <taxon>Malasseziomycetes</taxon>
        <taxon>Malasseziales</taxon>
        <taxon>Malasseziaceae</taxon>
        <taxon>Malassezia</taxon>
    </lineage>
</organism>
<evidence type="ECO:0000259" key="5">
    <source>
        <dbReference type="Pfam" id="PF10033"/>
    </source>
</evidence>
<evidence type="ECO:0000256" key="4">
    <source>
        <dbReference type="SAM" id="MobiDB-lite"/>
    </source>
</evidence>
<evidence type="ECO:0000313" key="7">
    <source>
        <dbReference type="Proteomes" id="UP001214415"/>
    </source>
</evidence>
<feature type="region of interest" description="Disordered" evidence="4">
    <location>
        <begin position="342"/>
        <end position="490"/>
    </location>
</feature>
<dbReference type="InterPro" id="IPR036570">
    <property type="entry name" value="HORMA_dom_sf"/>
</dbReference>
<evidence type="ECO:0000256" key="3">
    <source>
        <dbReference type="RuleBase" id="RU361214"/>
    </source>
</evidence>
<dbReference type="GO" id="GO:0034727">
    <property type="term" value="P:piecemeal microautophagy of the nucleus"/>
    <property type="evidence" value="ECO:0007669"/>
    <property type="project" value="TreeGrafter"/>
</dbReference>
<keyword evidence="2 3" id="KW-0072">Autophagy</keyword>
<name>A0AAF0EGG3_9BASI</name>
<dbReference type="PANTHER" id="PTHR13430:SF4">
    <property type="entry name" value="AUTOPHAGY-RELATED PROTEIN 13"/>
    <property type="match status" value="1"/>
</dbReference>
<accession>A0AAF0EGG3</accession>
<dbReference type="InterPro" id="IPR018731">
    <property type="entry name" value="Atg13_N"/>
</dbReference>
<evidence type="ECO:0000256" key="2">
    <source>
        <dbReference type="ARBA" id="ARBA00023006"/>
    </source>
</evidence>
<dbReference type="GO" id="GO:0034497">
    <property type="term" value="P:protein localization to phagophore assembly site"/>
    <property type="evidence" value="ECO:0007669"/>
    <property type="project" value="TreeGrafter"/>
</dbReference>
<dbReference type="GO" id="GO:1990316">
    <property type="term" value="C:Atg1/ULK1 kinase complex"/>
    <property type="evidence" value="ECO:0007669"/>
    <property type="project" value="InterPro"/>
</dbReference>
<dbReference type="InterPro" id="IPR040182">
    <property type="entry name" value="ATG13"/>
</dbReference>
<feature type="compositionally biased region" description="Polar residues" evidence="4">
    <location>
        <begin position="405"/>
        <end position="432"/>
    </location>
</feature>
<evidence type="ECO:0000256" key="1">
    <source>
        <dbReference type="ARBA" id="ARBA00005246"/>
    </source>
</evidence>
<feature type="compositionally biased region" description="Low complexity" evidence="4">
    <location>
        <begin position="342"/>
        <end position="361"/>
    </location>
</feature>
<dbReference type="GO" id="GO:0005829">
    <property type="term" value="C:cytosol"/>
    <property type="evidence" value="ECO:0007669"/>
    <property type="project" value="TreeGrafter"/>
</dbReference>